<dbReference type="InterPro" id="IPR017276">
    <property type="entry name" value="Synth_of_cyt-c-oxidase_Sco1/2"/>
</dbReference>
<evidence type="ECO:0000256" key="4">
    <source>
        <dbReference type="ARBA" id="ARBA00022792"/>
    </source>
</evidence>
<dbReference type="GO" id="GO:0016531">
    <property type="term" value="F:copper chaperone activity"/>
    <property type="evidence" value="ECO:0007669"/>
    <property type="project" value="InterPro"/>
</dbReference>
<keyword evidence="6 8" id="KW-0496">Mitochondrion</keyword>
<feature type="binding site" evidence="9">
    <location>
        <position position="158"/>
    </location>
    <ligand>
        <name>Cu cation</name>
        <dbReference type="ChEBI" id="CHEBI:23378"/>
    </ligand>
</feature>
<comment type="similarity">
    <text evidence="2 8">Belongs to the SCO1/2 family.</text>
</comment>
<evidence type="ECO:0000256" key="9">
    <source>
        <dbReference type="PIRSR" id="PIRSR037736-1"/>
    </source>
</evidence>
<evidence type="ECO:0000313" key="14">
    <source>
        <dbReference type="Proteomes" id="UP000774326"/>
    </source>
</evidence>
<feature type="region of interest" description="Disordered" evidence="11">
    <location>
        <begin position="33"/>
        <end position="63"/>
    </location>
</feature>
<comment type="subcellular location">
    <subcellularLocation>
        <location evidence="1 8">Mitochondrion inner membrane</location>
    </subcellularLocation>
</comment>
<evidence type="ECO:0000256" key="8">
    <source>
        <dbReference type="PIRNR" id="PIRNR037736"/>
    </source>
</evidence>
<dbReference type="Gene3D" id="3.40.30.10">
    <property type="entry name" value="Glutaredoxin"/>
    <property type="match status" value="1"/>
</dbReference>
<dbReference type="InterPro" id="IPR036249">
    <property type="entry name" value="Thioredoxin-like_sf"/>
</dbReference>
<dbReference type="CDD" id="cd02968">
    <property type="entry name" value="SCO"/>
    <property type="match status" value="1"/>
</dbReference>
<organism evidence="13 14">
    <name type="scientific">Wickerhamomyces pijperi</name>
    <name type="common">Yeast</name>
    <name type="synonym">Pichia pijperi</name>
    <dbReference type="NCBI Taxonomy" id="599730"/>
    <lineage>
        <taxon>Eukaryota</taxon>
        <taxon>Fungi</taxon>
        <taxon>Dikarya</taxon>
        <taxon>Ascomycota</taxon>
        <taxon>Saccharomycotina</taxon>
        <taxon>Saccharomycetes</taxon>
        <taxon>Phaffomycetales</taxon>
        <taxon>Wickerhamomycetaceae</taxon>
        <taxon>Wickerhamomyces</taxon>
    </lineage>
</organism>
<feature type="binding site" evidence="9">
    <location>
        <position position="154"/>
    </location>
    <ligand>
        <name>Cu cation</name>
        <dbReference type="ChEBI" id="CHEBI:23378"/>
    </ligand>
</feature>
<feature type="disulfide bond" description="Redox-active" evidence="10">
    <location>
        <begin position="154"/>
        <end position="158"/>
    </location>
</feature>
<dbReference type="SUPFAM" id="SSF52833">
    <property type="entry name" value="Thioredoxin-like"/>
    <property type="match status" value="1"/>
</dbReference>
<evidence type="ECO:0000313" key="13">
    <source>
        <dbReference type="EMBL" id="KAH3681064.1"/>
    </source>
</evidence>
<proteinExistence type="inferred from homology"/>
<evidence type="ECO:0000256" key="2">
    <source>
        <dbReference type="ARBA" id="ARBA00010996"/>
    </source>
</evidence>
<keyword evidence="10" id="KW-1015">Disulfide bond</keyword>
<comment type="caution">
    <text evidence="13">The sequence shown here is derived from an EMBL/GenBank/DDBJ whole genome shotgun (WGS) entry which is preliminary data.</text>
</comment>
<dbReference type="GO" id="GO:0005743">
    <property type="term" value="C:mitochondrial inner membrane"/>
    <property type="evidence" value="ECO:0007669"/>
    <property type="project" value="UniProtKB-SubCell"/>
</dbReference>
<dbReference type="PANTHER" id="PTHR12151">
    <property type="entry name" value="ELECTRON TRANSPORT PROTIN SCO1/SENC FAMILY MEMBER"/>
    <property type="match status" value="1"/>
</dbReference>
<dbReference type="GO" id="GO:0033617">
    <property type="term" value="P:mitochondrial respiratory chain complex IV assembly"/>
    <property type="evidence" value="ECO:0007669"/>
    <property type="project" value="TreeGrafter"/>
</dbReference>
<feature type="domain" description="Thioredoxin" evidence="12">
    <location>
        <begin position="116"/>
        <end position="283"/>
    </location>
</feature>
<evidence type="ECO:0000256" key="5">
    <source>
        <dbReference type="ARBA" id="ARBA00023008"/>
    </source>
</evidence>
<protein>
    <recommendedName>
        <fullName evidence="12">Thioredoxin domain-containing protein</fullName>
    </recommendedName>
</protein>
<accession>A0A9P8TJG4</accession>
<name>A0A9P8TJG4_WICPI</name>
<evidence type="ECO:0000256" key="1">
    <source>
        <dbReference type="ARBA" id="ARBA00004273"/>
    </source>
</evidence>
<dbReference type="PANTHER" id="PTHR12151:SF5">
    <property type="entry name" value="AT19154P"/>
    <property type="match status" value="1"/>
</dbReference>
<keyword evidence="4 8" id="KW-0999">Mitochondrion inner membrane</keyword>
<evidence type="ECO:0000256" key="11">
    <source>
        <dbReference type="SAM" id="MobiDB-lite"/>
    </source>
</evidence>
<keyword evidence="14" id="KW-1185">Reference proteome</keyword>
<dbReference type="AlphaFoldDB" id="A0A9P8TJG4"/>
<dbReference type="PIRSF" id="PIRSF037736">
    <property type="entry name" value="SCO1"/>
    <property type="match status" value="1"/>
</dbReference>
<keyword evidence="5 9" id="KW-0186">Copper</keyword>
<dbReference type="FunFam" id="3.40.30.10:FF:000013">
    <property type="entry name" value="Blast:Protein SCO1 homolog, mitochondrial"/>
    <property type="match status" value="1"/>
</dbReference>
<reference evidence="13" key="2">
    <citation type="submission" date="2021-01" db="EMBL/GenBank/DDBJ databases">
        <authorList>
            <person name="Schikora-Tamarit M.A."/>
        </authorList>
    </citation>
    <scope>NUCLEOTIDE SEQUENCE</scope>
    <source>
        <strain evidence="13">CBS2887</strain>
    </source>
</reference>
<dbReference type="GO" id="GO:0045454">
    <property type="term" value="P:cell redox homeostasis"/>
    <property type="evidence" value="ECO:0007669"/>
    <property type="project" value="UniProtKB-ARBA"/>
</dbReference>
<evidence type="ECO:0000256" key="3">
    <source>
        <dbReference type="ARBA" id="ARBA00022723"/>
    </source>
</evidence>
<dbReference type="PROSITE" id="PS51352">
    <property type="entry name" value="THIOREDOXIN_2"/>
    <property type="match status" value="1"/>
</dbReference>
<dbReference type="OrthoDB" id="270009at2759"/>
<evidence type="ECO:0000256" key="6">
    <source>
        <dbReference type="ARBA" id="ARBA00023128"/>
    </source>
</evidence>
<dbReference type="InterPro" id="IPR013766">
    <property type="entry name" value="Thioredoxin_domain"/>
</dbReference>
<dbReference type="Pfam" id="PF02630">
    <property type="entry name" value="SCO1-SenC"/>
    <property type="match status" value="1"/>
</dbReference>
<dbReference type="EMBL" id="JAEUBG010004611">
    <property type="protein sequence ID" value="KAH3681064.1"/>
    <property type="molecule type" value="Genomic_DNA"/>
</dbReference>
<gene>
    <name evidence="13" type="ORF">WICPIJ_007978</name>
</gene>
<dbReference type="Proteomes" id="UP000774326">
    <property type="component" value="Unassembled WGS sequence"/>
</dbReference>
<evidence type="ECO:0000256" key="10">
    <source>
        <dbReference type="PIRSR" id="PIRSR603782-2"/>
    </source>
</evidence>
<dbReference type="GO" id="GO:0006878">
    <property type="term" value="P:intracellular copper ion homeostasis"/>
    <property type="evidence" value="ECO:0007669"/>
    <property type="project" value="UniProtKB-UniRule"/>
</dbReference>
<keyword evidence="3 9" id="KW-0479">Metal-binding</keyword>
<sequence length="299" mass="34453">MLRLLPKRLPFSQSLVSPRVLLRSNFSTSFIRLNENKQTSEPKPYTEPTQPRKPLSRIPIGGVNTESQRIKDSNIEFASWKAAVLMIVTGGVLYYFFTREKKRIQVQQDAESNRGYGRPLVGGPFSLTDENGEKFTEANLKGKFSILYFGFTHCPDICPDELDKLGVWLDQLKKEGYELQPVFITCDPARDTPEVIKEYLSDFHKDIKGLTGTYQEVKDCCKQFRVYFSTPEDVKPGQDYLVDHSIFFYLMDSDGEFVDALGRNYDNETGPLRIKEQIDAFVPKAEREKQKKKEASSWW</sequence>
<dbReference type="InterPro" id="IPR003782">
    <property type="entry name" value="SCO1/SenC"/>
</dbReference>
<evidence type="ECO:0000259" key="12">
    <source>
        <dbReference type="PROSITE" id="PS51352"/>
    </source>
</evidence>
<evidence type="ECO:0000256" key="7">
    <source>
        <dbReference type="ARBA" id="ARBA00023136"/>
    </source>
</evidence>
<keyword evidence="7" id="KW-0472">Membrane</keyword>
<feature type="binding site" evidence="9">
    <location>
        <position position="244"/>
    </location>
    <ligand>
        <name>Cu cation</name>
        <dbReference type="ChEBI" id="CHEBI:23378"/>
    </ligand>
</feature>
<dbReference type="GO" id="GO:0005507">
    <property type="term" value="F:copper ion binding"/>
    <property type="evidence" value="ECO:0007669"/>
    <property type="project" value="InterPro"/>
</dbReference>
<reference evidence="13" key="1">
    <citation type="journal article" date="2021" name="Open Biol.">
        <title>Shared evolutionary footprints suggest mitochondrial oxidative damage underlies multiple complex I losses in fungi.</title>
        <authorList>
            <person name="Schikora-Tamarit M.A."/>
            <person name="Marcet-Houben M."/>
            <person name="Nosek J."/>
            <person name="Gabaldon T."/>
        </authorList>
    </citation>
    <scope>NUCLEOTIDE SEQUENCE</scope>
    <source>
        <strain evidence="13">CBS2887</strain>
    </source>
</reference>